<gene>
    <name evidence="1" type="ORF">RPERSI_LOCUS7037</name>
</gene>
<accession>A0ACA9NAG7</accession>
<comment type="caution">
    <text evidence="1">The sequence shown here is derived from an EMBL/GenBank/DDBJ whole genome shotgun (WGS) entry which is preliminary data.</text>
</comment>
<evidence type="ECO:0000313" key="2">
    <source>
        <dbReference type="Proteomes" id="UP000789920"/>
    </source>
</evidence>
<feature type="non-terminal residue" evidence="1">
    <location>
        <position position="423"/>
    </location>
</feature>
<proteinExistence type="predicted"/>
<keyword evidence="2" id="KW-1185">Reference proteome</keyword>
<dbReference type="EMBL" id="CAJVQC010011620">
    <property type="protein sequence ID" value="CAG8629299.1"/>
    <property type="molecule type" value="Genomic_DNA"/>
</dbReference>
<dbReference type="Proteomes" id="UP000789920">
    <property type="component" value="Unassembled WGS sequence"/>
</dbReference>
<name>A0ACA9NAG7_9GLOM</name>
<reference evidence="1" key="1">
    <citation type="submission" date="2021-06" db="EMBL/GenBank/DDBJ databases">
        <authorList>
            <person name="Kallberg Y."/>
            <person name="Tangrot J."/>
            <person name="Rosling A."/>
        </authorList>
    </citation>
    <scope>NUCLEOTIDE SEQUENCE</scope>
    <source>
        <strain evidence="1">MA461A</strain>
    </source>
</reference>
<protein>
    <submittedName>
        <fullName evidence="1">9867_t:CDS:1</fullName>
    </submittedName>
</protein>
<organism evidence="1 2">
    <name type="scientific">Racocetra persica</name>
    <dbReference type="NCBI Taxonomy" id="160502"/>
    <lineage>
        <taxon>Eukaryota</taxon>
        <taxon>Fungi</taxon>
        <taxon>Fungi incertae sedis</taxon>
        <taxon>Mucoromycota</taxon>
        <taxon>Glomeromycotina</taxon>
        <taxon>Glomeromycetes</taxon>
        <taxon>Diversisporales</taxon>
        <taxon>Gigasporaceae</taxon>
        <taxon>Racocetra</taxon>
    </lineage>
</organism>
<feature type="non-terminal residue" evidence="1">
    <location>
        <position position="1"/>
    </location>
</feature>
<sequence length="423" mass="49444">MNKKKSNPSLRIQNNPEDQNLIVPVYVDQKFEFSDEIKNVNDVYTFQHFVKILCRNVSNFDKQRDKHEIFQHQHLIHLDNIQEFTTILRKFNLQTFLNVCENHKNATIYDKTSLNSYFNVKNIKVKKRTLMEYQTKLTQEEIDILIFRYLKAGKYIRKWKLRDSTNTLIALNRNLKKNNPLLSEEVQQLDLIKNNLLISKVVRHVALSKNLIFIAGAGISCSGGIPDFKSSNSLFEMINQKYLGSFRSVRYLFDANLHISDKAVKAFYNFIGELNKLVLKTEPTATYLFIKKLADIKKLKRVYTQNIDNLEEKAGLEVWNFEKLKYCESQVVQLHGTLENLQSVILYGDKHPNELEIREIAEYDQKKADCLLIIGTFLRIPGVKRLVKKFAKAVHERKGYVIMVNAMNVVTKEWNGVIDYQIV</sequence>
<evidence type="ECO:0000313" key="1">
    <source>
        <dbReference type="EMBL" id="CAG8629299.1"/>
    </source>
</evidence>